<organism evidence="13 14">
    <name type="scientific">Sulfidibacter corallicola</name>
    <dbReference type="NCBI Taxonomy" id="2818388"/>
    <lineage>
        <taxon>Bacteria</taxon>
        <taxon>Pseudomonadati</taxon>
        <taxon>Acidobacteriota</taxon>
        <taxon>Holophagae</taxon>
        <taxon>Acanthopleuribacterales</taxon>
        <taxon>Acanthopleuribacteraceae</taxon>
        <taxon>Sulfidibacter</taxon>
    </lineage>
</organism>
<keyword evidence="4" id="KW-0442">Lipid degradation</keyword>
<dbReference type="SUPFAM" id="SSF51735">
    <property type="entry name" value="NAD(P)-binding Rossmann-fold domains"/>
    <property type="match status" value="1"/>
</dbReference>
<protein>
    <submittedName>
        <fullName evidence="13">Enoyl-CoA hydratase/isomerase family protein</fullName>
    </submittedName>
</protein>
<keyword evidence="6" id="KW-0520">NAD</keyword>
<gene>
    <name evidence="13" type="ORF">J3U87_32470</name>
</gene>
<proteinExistence type="inferred from homology"/>
<dbReference type="CDD" id="cd06558">
    <property type="entry name" value="crotonase-like"/>
    <property type="match status" value="1"/>
</dbReference>
<dbReference type="InterPro" id="IPR050136">
    <property type="entry name" value="FA_oxidation_alpha_subunit"/>
</dbReference>
<evidence type="ECO:0000256" key="4">
    <source>
        <dbReference type="ARBA" id="ARBA00022963"/>
    </source>
</evidence>
<name>A0A8A4TM97_SULCO</name>
<dbReference type="SUPFAM" id="SSF48179">
    <property type="entry name" value="6-phosphogluconate dehydrogenase C-terminal domain-like"/>
    <property type="match status" value="2"/>
</dbReference>
<evidence type="ECO:0000256" key="5">
    <source>
        <dbReference type="ARBA" id="ARBA00023002"/>
    </source>
</evidence>
<dbReference type="GO" id="GO:0006635">
    <property type="term" value="P:fatty acid beta-oxidation"/>
    <property type="evidence" value="ECO:0007669"/>
    <property type="project" value="UniProtKB-UniPathway"/>
</dbReference>
<dbReference type="SUPFAM" id="SSF52096">
    <property type="entry name" value="ClpP/crotonase"/>
    <property type="match status" value="1"/>
</dbReference>
<reference evidence="13" key="1">
    <citation type="submission" date="2021-03" db="EMBL/GenBank/DDBJ databases">
        <title>Acanthopleuribacteraceae sp. M133.</title>
        <authorList>
            <person name="Wang G."/>
        </authorList>
    </citation>
    <scope>NUCLEOTIDE SEQUENCE</scope>
    <source>
        <strain evidence="13">M133</strain>
    </source>
</reference>
<evidence type="ECO:0000259" key="12">
    <source>
        <dbReference type="Pfam" id="PF02737"/>
    </source>
</evidence>
<evidence type="ECO:0000256" key="8">
    <source>
        <dbReference type="ARBA" id="ARBA00023239"/>
    </source>
</evidence>
<keyword evidence="8" id="KW-0456">Lyase</keyword>
<evidence type="ECO:0000256" key="7">
    <source>
        <dbReference type="ARBA" id="ARBA00023098"/>
    </source>
</evidence>
<dbReference type="GO" id="GO:0016509">
    <property type="term" value="F:long-chain (3S)-3-hydroxyacyl-CoA dehydrogenase (NAD+) activity"/>
    <property type="evidence" value="ECO:0007669"/>
    <property type="project" value="TreeGrafter"/>
</dbReference>
<dbReference type="PANTHER" id="PTHR43612:SF3">
    <property type="entry name" value="TRIFUNCTIONAL ENZYME SUBUNIT ALPHA, MITOCHONDRIAL"/>
    <property type="match status" value="1"/>
</dbReference>
<dbReference type="Gene3D" id="3.40.50.720">
    <property type="entry name" value="NAD(P)-binding Rossmann-like Domain"/>
    <property type="match status" value="1"/>
</dbReference>
<keyword evidence="3" id="KW-0276">Fatty acid metabolism</keyword>
<dbReference type="EMBL" id="CP071793">
    <property type="protein sequence ID" value="QTD50324.1"/>
    <property type="molecule type" value="Genomic_DNA"/>
</dbReference>
<comment type="similarity">
    <text evidence="2">In the central section; belongs to the 3-hydroxyacyl-CoA dehydrogenase family.</text>
</comment>
<evidence type="ECO:0000313" key="14">
    <source>
        <dbReference type="Proteomes" id="UP000663929"/>
    </source>
</evidence>
<keyword evidence="7" id="KW-0443">Lipid metabolism</keyword>
<accession>A0A8A4TM97</accession>
<dbReference type="Pfam" id="PF00725">
    <property type="entry name" value="3HCDH"/>
    <property type="match status" value="1"/>
</dbReference>
<keyword evidence="9" id="KW-0511">Multifunctional enzyme</keyword>
<evidence type="ECO:0000256" key="10">
    <source>
        <dbReference type="ARBA" id="ARBA00049556"/>
    </source>
</evidence>
<evidence type="ECO:0000313" key="13">
    <source>
        <dbReference type="EMBL" id="QTD50324.1"/>
    </source>
</evidence>
<sequence>MAIRYEIDERQIVTLTLDMEGRSANVLGRELMEPFSKAIADLEAEQALAGVILTSAKKDFLAGADIDQIFAMTEAAQVMEMAEAFKSLARRLETLGKPVVAALNGSALGGGLELALACHHRIVLSNPRIKIGLPEVKLGLLPGGGGTQRLPRMLGLKEALPLLLEGREMNPEAALQRGLVDEIAETPEAMMAAARAWIEANRHPAKPWDVKGFRWPGGDSKKPDNAQMWAIAPAMLYQKSRGNYPAAKNILSCVYEGSWVDFDTACRIESRYFTHCVVSPQAKNMITALWYQLNGIKKGGSRPSEPARQQVRKVGVLGAGMMGAGIADVAARAGIDVVLKDVTKSQAEKGKDVARAQLEKRVRRNKMTAEEREAVLARILTTDHAADLQGCDLVIEAVFEDRELKAKVTAEAEARIDEQAIFASNTSTLPITGLAKASKRPGNFIGLHFFSPVSAMPLVEIIKGEETSQETLAKAFDFVLQIRKTPIVVNDSRGFYTSRVFSTYVQEGMALLREGQHPAALEAAGLDAGMPVGPLALTDEVSLSLIHHILEQTRRDFEAEGREAPEHPADAVVYTMVDRLDRVGKKAGAGFYDYPENGAKHLWPELRKHFPQAEQQLPQAEVIERLMFIQAIETVRCMEEGVLNSVADANLGSIFGWGFPPFKGGTLQFINDYGLSEFAARAEALAARWGDRFLPPASLKEKASAGATFA</sequence>
<keyword evidence="5" id="KW-0560">Oxidoreductase</keyword>
<evidence type="ECO:0000256" key="2">
    <source>
        <dbReference type="ARBA" id="ARBA00007005"/>
    </source>
</evidence>
<dbReference type="FunFam" id="3.40.50.720:FF:000009">
    <property type="entry name" value="Fatty oxidation complex, alpha subunit"/>
    <property type="match status" value="1"/>
</dbReference>
<comment type="catalytic activity">
    <reaction evidence="10">
        <text>a (3S)-3-hydroxyacyl-CoA + NAD(+) = a 3-oxoacyl-CoA + NADH + H(+)</text>
        <dbReference type="Rhea" id="RHEA:22432"/>
        <dbReference type="ChEBI" id="CHEBI:15378"/>
        <dbReference type="ChEBI" id="CHEBI:57318"/>
        <dbReference type="ChEBI" id="CHEBI:57540"/>
        <dbReference type="ChEBI" id="CHEBI:57945"/>
        <dbReference type="ChEBI" id="CHEBI:90726"/>
        <dbReference type="EC" id="1.1.1.35"/>
    </reaction>
</comment>
<dbReference type="Proteomes" id="UP000663929">
    <property type="component" value="Chromosome"/>
</dbReference>
<evidence type="ECO:0000256" key="9">
    <source>
        <dbReference type="ARBA" id="ARBA00023268"/>
    </source>
</evidence>
<dbReference type="InterPro" id="IPR001753">
    <property type="entry name" value="Enoyl-CoA_hydra/iso"/>
</dbReference>
<evidence type="ECO:0000256" key="3">
    <source>
        <dbReference type="ARBA" id="ARBA00022832"/>
    </source>
</evidence>
<dbReference type="GO" id="GO:0070403">
    <property type="term" value="F:NAD+ binding"/>
    <property type="evidence" value="ECO:0007669"/>
    <property type="project" value="InterPro"/>
</dbReference>
<dbReference type="InterPro" id="IPR036291">
    <property type="entry name" value="NAD(P)-bd_dom_sf"/>
</dbReference>
<feature type="domain" description="3-hydroxyacyl-CoA dehydrogenase NAD binding" evidence="12">
    <location>
        <begin position="313"/>
        <end position="491"/>
    </location>
</feature>
<dbReference type="GO" id="GO:0004300">
    <property type="term" value="F:enoyl-CoA hydratase activity"/>
    <property type="evidence" value="ECO:0007669"/>
    <property type="project" value="TreeGrafter"/>
</dbReference>
<evidence type="ECO:0000256" key="1">
    <source>
        <dbReference type="ARBA" id="ARBA00005005"/>
    </source>
</evidence>
<dbReference type="PANTHER" id="PTHR43612">
    <property type="entry name" value="TRIFUNCTIONAL ENZYME SUBUNIT ALPHA"/>
    <property type="match status" value="1"/>
</dbReference>
<dbReference type="FunFam" id="1.10.1040.50:FF:000005">
    <property type="entry name" value="Probable 3-hydroxyacyl-CoA dehydrogenase"/>
    <property type="match status" value="1"/>
</dbReference>
<dbReference type="Pfam" id="PF00378">
    <property type="entry name" value="ECH_1"/>
    <property type="match status" value="1"/>
</dbReference>
<dbReference type="UniPathway" id="UPA00659"/>
<dbReference type="RefSeq" id="WP_237379954.1">
    <property type="nucleotide sequence ID" value="NZ_CP071793.1"/>
</dbReference>
<dbReference type="InterPro" id="IPR006176">
    <property type="entry name" value="3-OHacyl-CoA_DH_NAD-bd"/>
</dbReference>
<dbReference type="KEGG" id="scor:J3U87_32470"/>
<evidence type="ECO:0000259" key="11">
    <source>
        <dbReference type="Pfam" id="PF00725"/>
    </source>
</evidence>
<keyword evidence="14" id="KW-1185">Reference proteome</keyword>
<dbReference type="InterPro" id="IPR006108">
    <property type="entry name" value="3HC_DH_C"/>
</dbReference>
<feature type="domain" description="3-hydroxyacyl-CoA dehydrogenase C-terminal" evidence="11">
    <location>
        <begin position="494"/>
        <end position="594"/>
    </location>
</feature>
<dbReference type="InterPro" id="IPR008927">
    <property type="entry name" value="6-PGluconate_DH-like_C_sf"/>
</dbReference>
<dbReference type="Gene3D" id="3.90.226.10">
    <property type="entry name" value="2-enoyl-CoA Hydratase, Chain A, domain 1"/>
    <property type="match status" value="1"/>
</dbReference>
<dbReference type="Gene3D" id="1.10.1040.50">
    <property type="match status" value="1"/>
</dbReference>
<dbReference type="AlphaFoldDB" id="A0A8A4TM97"/>
<dbReference type="InterPro" id="IPR029045">
    <property type="entry name" value="ClpP/crotonase-like_dom_sf"/>
</dbReference>
<evidence type="ECO:0000256" key="6">
    <source>
        <dbReference type="ARBA" id="ARBA00023027"/>
    </source>
</evidence>
<dbReference type="Pfam" id="PF02737">
    <property type="entry name" value="3HCDH_N"/>
    <property type="match status" value="1"/>
</dbReference>
<comment type="pathway">
    <text evidence="1">Lipid metabolism; fatty acid beta-oxidation.</text>
</comment>